<feature type="domain" description="DUF4412" evidence="3">
    <location>
        <begin position="100"/>
        <end position="287"/>
    </location>
</feature>
<evidence type="ECO:0000256" key="2">
    <source>
        <dbReference type="SAM" id="SignalP"/>
    </source>
</evidence>
<organism evidence="4 5">
    <name type="scientific">Fodinibius salicampi</name>
    <dbReference type="NCBI Taxonomy" id="1920655"/>
    <lineage>
        <taxon>Bacteria</taxon>
        <taxon>Pseudomonadati</taxon>
        <taxon>Balneolota</taxon>
        <taxon>Balneolia</taxon>
        <taxon>Balneolales</taxon>
        <taxon>Balneolaceae</taxon>
        <taxon>Fodinibius</taxon>
    </lineage>
</organism>
<dbReference type="EMBL" id="JAJNDC010000005">
    <property type="protein sequence ID" value="MCW9714314.1"/>
    <property type="molecule type" value="Genomic_DNA"/>
</dbReference>
<keyword evidence="2" id="KW-0732">Signal</keyword>
<evidence type="ECO:0000313" key="4">
    <source>
        <dbReference type="EMBL" id="MCW9714314.1"/>
    </source>
</evidence>
<keyword evidence="5" id="KW-1185">Reference proteome</keyword>
<dbReference type="InterPro" id="IPR025524">
    <property type="entry name" value="DUF4412"/>
</dbReference>
<dbReference type="Proteomes" id="UP001207337">
    <property type="component" value="Unassembled WGS sequence"/>
</dbReference>
<dbReference type="Pfam" id="PF14371">
    <property type="entry name" value="DUF4412"/>
    <property type="match status" value="1"/>
</dbReference>
<evidence type="ECO:0000259" key="3">
    <source>
        <dbReference type="Pfam" id="PF14371"/>
    </source>
</evidence>
<dbReference type="RefSeq" id="WP_265791512.1">
    <property type="nucleotide sequence ID" value="NZ_BAABRS010000005.1"/>
</dbReference>
<feature type="signal peptide" evidence="2">
    <location>
        <begin position="1"/>
        <end position="23"/>
    </location>
</feature>
<evidence type="ECO:0000256" key="1">
    <source>
        <dbReference type="SAM" id="Coils"/>
    </source>
</evidence>
<feature type="coiled-coil region" evidence="1">
    <location>
        <begin position="19"/>
        <end position="46"/>
    </location>
</feature>
<feature type="chain" id="PRO_5046232419" evidence="2">
    <location>
        <begin position="24"/>
        <end position="309"/>
    </location>
</feature>
<name>A0ABT3Q2I6_9BACT</name>
<protein>
    <submittedName>
        <fullName evidence="4">DUF4412 domain-containing protein</fullName>
    </submittedName>
</protein>
<evidence type="ECO:0000313" key="5">
    <source>
        <dbReference type="Proteomes" id="UP001207337"/>
    </source>
</evidence>
<gene>
    <name evidence="4" type="ORF">LQ318_15505</name>
</gene>
<accession>A0ABT3Q2I6</accession>
<proteinExistence type="predicted"/>
<comment type="caution">
    <text evidence="4">The sequence shown here is derived from an EMBL/GenBank/DDBJ whole genome shotgun (WGS) entry which is preliminary data.</text>
</comment>
<keyword evidence="1" id="KW-0175">Coiled coil</keyword>
<sequence length="309" mass="35520">MKYLIVLLCGVLMSLTFSIDAEAQLLNRLKKKAQQAAEDKAEQKITERVERASEEMVERSWNSVFGEMSQDSTSGLRLPFTMNSNVTTEDEYHFDTITTMEIKTTGKNGESDPSVIMDMHFNENEMYTGTKFKSEEMSKEDGDLFIIYDFKNSAMLMLMSNNKDQFSFAYDWKEALEHTEQDIDEQEETDWDEVDEWQGYTKIGTKTILGYNCDGYRSETENENIEVWVSRDADFGMNNLFSANANAKQLKGKIPENYPHGMLMEMNTKDLKSGDITTMKVTDIKKDTRVNYVMSDYPTMSLGSMGEQN</sequence>
<reference evidence="4 5" key="1">
    <citation type="submission" date="2021-11" db="EMBL/GenBank/DDBJ databases">
        <title>Aliifidinibius sp. nov., a new bacterium isolated from saline soil.</title>
        <authorList>
            <person name="Galisteo C."/>
            <person name="De La Haba R."/>
            <person name="Sanchez-Porro C."/>
            <person name="Ventosa A."/>
        </authorList>
    </citation>
    <scope>NUCLEOTIDE SEQUENCE [LARGE SCALE GENOMIC DNA]</scope>
    <source>
        <strain evidence="4 5">KACC 190600</strain>
    </source>
</reference>